<evidence type="ECO:0000313" key="2">
    <source>
        <dbReference type="EMBL" id="PYF02728.1"/>
    </source>
</evidence>
<dbReference type="EMBL" id="QJTI01000010">
    <property type="protein sequence ID" value="PYF02728.1"/>
    <property type="molecule type" value="Genomic_DNA"/>
</dbReference>
<keyword evidence="3" id="KW-1185">Reference proteome</keyword>
<evidence type="ECO:0000313" key="3">
    <source>
        <dbReference type="Proteomes" id="UP000248148"/>
    </source>
</evidence>
<comment type="caution">
    <text evidence="2">The sequence shown here is derived from an EMBL/GenBank/DDBJ whole genome shotgun (WGS) entry which is preliminary data.</text>
</comment>
<feature type="transmembrane region" description="Helical" evidence="1">
    <location>
        <begin position="41"/>
        <end position="66"/>
    </location>
</feature>
<organism evidence="2 3">
    <name type="scientific">Rhodopseudomonas faecalis</name>
    <dbReference type="NCBI Taxonomy" id="99655"/>
    <lineage>
        <taxon>Bacteria</taxon>
        <taxon>Pseudomonadati</taxon>
        <taxon>Pseudomonadota</taxon>
        <taxon>Alphaproteobacteria</taxon>
        <taxon>Hyphomicrobiales</taxon>
        <taxon>Nitrobacteraceae</taxon>
        <taxon>Rhodopseudomonas</taxon>
    </lineage>
</organism>
<protein>
    <submittedName>
        <fullName evidence="2">Uncharacterized protein</fullName>
    </submittedName>
</protein>
<proteinExistence type="predicted"/>
<sequence length="76" mass="8289">MLKTRFGIAALIYAMINAVLFGAGLIILLLVPALATYAMELIPLLVLTSFVVAMPIAWQLAPALLARYERRRMAAS</sequence>
<dbReference type="Proteomes" id="UP000248148">
    <property type="component" value="Unassembled WGS sequence"/>
</dbReference>
<feature type="transmembrane region" description="Helical" evidence="1">
    <location>
        <begin position="12"/>
        <end position="35"/>
    </location>
</feature>
<evidence type="ECO:0000256" key="1">
    <source>
        <dbReference type="SAM" id="Phobius"/>
    </source>
</evidence>
<accession>A0A318TI24</accession>
<dbReference type="AlphaFoldDB" id="A0A318TI24"/>
<keyword evidence="1" id="KW-0812">Transmembrane</keyword>
<keyword evidence="1" id="KW-0472">Membrane</keyword>
<gene>
    <name evidence="2" type="ORF">BJ122_11065</name>
</gene>
<dbReference type="RefSeq" id="WP_181418919.1">
    <property type="nucleotide sequence ID" value="NZ_QJTI01000010.1"/>
</dbReference>
<keyword evidence="1" id="KW-1133">Transmembrane helix</keyword>
<reference evidence="2 3" key="1">
    <citation type="submission" date="2018-06" db="EMBL/GenBank/DDBJ databases">
        <title>Genomic Encyclopedia of Archaeal and Bacterial Type Strains, Phase II (KMG-II): from individual species to whole genera.</title>
        <authorList>
            <person name="Goeker M."/>
        </authorList>
    </citation>
    <scope>NUCLEOTIDE SEQUENCE [LARGE SCALE GENOMIC DNA]</scope>
    <source>
        <strain evidence="2 3">JCM 11668</strain>
    </source>
</reference>
<name>A0A318TI24_9BRAD</name>